<reference evidence="2 3" key="1">
    <citation type="submission" date="2019-07" db="EMBL/GenBank/DDBJ databases">
        <title>Whole genome shotgun sequence of Acetobacter tropicalis NBRC 16470.</title>
        <authorList>
            <person name="Hosoyama A."/>
            <person name="Uohara A."/>
            <person name="Ohji S."/>
            <person name="Ichikawa N."/>
        </authorList>
    </citation>
    <scope>NUCLEOTIDE SEQUENCE [LARGE SCALE GENOMIC DNA]</scope>
    <source>
        <strain evidence="2 3">NBRC 16470</strain>
    </source>
</reference>
<organism evidence="2 3">
    <name type="scientific">Acetobacter tropicalis</name>
    <dbReference type="NCBI Taxonomy" id="104102"/>
    <lineage>
        <taxon>Bacteria</taxon>
        <taxon>Pseudomonadati</taxon>
        <taxon>Pseudomonadota</taxon>
        <taxon>Alphaproteobacteria</taxon>
        <taxon>Acetobacterales</taxon>
        <taxon>Acetobacteraceae</taxon>
        <taxon>Acetobacter</taxon>
    </lineage>
</organism>
<name>A0A511FRK3_9PROT</name>
<evidence type="ECO:0000313" key="2">
    <source>
        <dbReference type="EMBL" id="GEL51525.1"/>
    </source>
</evidence>
<dbReference type="CDD" id="cd00093">
    <property type="entry name" value="HTH_XRE"/>
    <property type="match status" value="1"/>
</dbReference>
<dbReference type="PROSITE" id="PS50943">
    <property type="entry name" value="HTH_CROC1"/>
    <property type="match status" value="1"/>
</dbReference>
<dbReference type="Proteomes" id="UP000321800">
    <property type="component" value="Unassembled WGS sequence"/>
</dbReference>
<proteinExistence type="predicted"/>
<dbReference type="RefSeq" id="WP_201785442.1">
    <property type="nucleotide sequence ID" value="NZ_BJVR01000040.1"/>
</dbReference>
<evidence type="ECO:0000259" key="1">
    <source>
        <dbReference type="PROSITE" id="PS50943"/>
    </source>
</evidence>
<dbReference type="Gene3D" id="1.10.260.40">
    <property type="entry name" value="lambda repressor-like DNA-binding domains"/>
    <property type="match status" value="1"/>
</dbReference>
<dbReference type="Pfam" id="PF01381">
    <property type="entry name" value="HTH_3"/>
    <property type="match status" value="1"/>
</dbReference>
<dbReference type="EMBL" id="BJVR01000040">
    <property type="protein sequence ID" value="GEL51525.1"/>
    <property type="molecule type" value="Genomic_DNA"/>
</dbReference>
<dbReference type="InterPro" id="IPR010982">
    <property type="entry name" value="Lambda_DNA-bd_dom_sf"/>
</dbReference>
<feature type="domain" description="HTH cro/C1-type" evidence="1">
    <location>
        <begin position="30"/>
        <end position="82"/>
    </location>
</feature>
<accession>A0A511FRK3</accession>
<gene>
    <name evidence="2" type="ORF">ATR01nite_26000</name>
</gene>
<dbReference type="AlphaFoldDB" id="A0A511FRK3"/>
<dbReference type="InterPro" id="IPR001387">
    <property type="entry name" value="Cro/C1-type_HTH"/>
</dbReference>
<dbReference type="SUPFAM" id="SSF47413">
    <property type="entry name" value="lambda repressor-like DNA-binding domains"/>
    <property type="match status" value="1"/>
</dbReference>
<evidence type="ECO:0000313" key="3">
    <source>
        <dbReference type="Proteomes" id="UP000321800"/>
    </source>
</evidence>
<comment type="caution">
    <text evidence="2">The sequence shown here is derived from an EMBL/GenBank/DDBJ whole genome shotgun (WGS) entry which is preliminary data.</text>
</comment>
<protein>
    <recommendedName>
        <fullName evidence="1">HTH cro/C1-type domain-containing protein</fullName>
    </recommendedName>
</protein>
<dbReference type="GO" id="GO:0003677">
    <property type="term" value="F:DNA binding"/>
    <property type="evidence" value="ECO:0007669"/>
    <property type="project" value="InterPro"/>
</dbReference>
<sequence>MMVHKKTPGDIMRKSPQSFSDLPLFSRDCRAARSLRGWSQDDLAQRAQIGRATIMRFESESGVPTERVLRKLRKAFEEAGIIFETTKNGRRSLIDNASWLVLLGKNADQTVAGDEISVMEGADSALVCVNQTRSVIIAMAAKPGHGQHVPSYAKNGDKGVVFDVQSRADPDYGVIAEISYSPTTQKKGDIS</sequence>